<feature type="compositionally biased region" description="Acidic residues" evidence="4">
    <location>
        <begin position="605"/>
        <end position="616"/>
    </location>
</feature>
<reference evidence="6 7" key="1">
    <citation type="submission" date="2015-04" db="EMBL/GenBank/DDBJ databases">
        <authorList>
            <person name="Syromyatnikov M.Y."/>
            <person name="Popov V.N."/>
        </authorList>
    </citation>
    <scope>NUCLEOTIDE SEQUENCE [LARGE SCALE GENOMIC DNA]</scope>
</reference>
<name>A0A1J1HZL0_9DIPT</name>
<evidence type="ECO:0000313" key="7">
    <source>
        <dbReference type="Proteomes" id="UP000183832"/>
    </source>
</evidence>
<dbReference type="InterPro" id="IPR050473">
    <property type="entry name" value="A2M/Complement_sys"/>
</dbReference>
<dbReference type="SMART" id="SM01419">
    <property type="entry name" value="Thiol-ester_cl"/>
    <property type="match status" value="1"/>
</dbReference>
<dbReference type="Pfam" id="PF07678">
    <property type="entry name" value="TED_complement"/>
    <property type="match status" value="1"/>
</dbReference>
<feature type="domain" description="Alpha-macroglobulin receptor-binding" evidence="5">
    <location>
        <begin position="418"/>
        <end position="503"/>
    </location>
</feature>
<dbReference type="Pfam" id="PF07677">
    <property type="entry name" value="A2M_recep"/>
    <property type="match status" value="1"/>
</dbReference>
<dbReference type="PANTHER" id="PTHR11412">
    <property type="entry name" value="MACROGLOBULIN / COMPLEMENT"/>
    <property type="match status" value="1"/>
</dbReference>
<dbReference type="GO" id="GO:0005615">
    <property type="term" value="C:extracellular space"/>
    <property type="evidence" value="ECO:0007669"/>
    <property type="project" value="InterPro"/>
</dbReference>
<proteinExistence type="predicted"/>
<dbReference type="Gene3D" id="2.60.120.1540">
    <property type="match status" value="1"/>
</dbReference>
<dbReference type="SUPFAM" id="SSF49410">
    <property type="entry name" value="Alpha-macroglobulin receptor domain"/>
    <property type="match status" value="1"/>
</dbReference>
<organism evidence="6 7">
    <name type="scientific">Clunio marinus</name>
    <dbReference type="NCBI Taxonomy" id="568069"/>
    <lineage>
        <taxon>Eukaryota</taxon>
        <taxon>Metazoa</taxon>
        <taxon>Ecdysozoa</taxon>
        <taxon>Arthropoda</taxon>
        <taxon>Hexapoda</taxon>
        <taxon>Insecta</taxon>
        <taxon>Pterygota</taxon>
        <taxon>Neoptera</taxon>
        <taxon>Endopterygota</taxon>
        <taxon>Diptera</taxon>
        <taxon>Nematocera</taxon>
        <taxon>Chironomoidea</taxon>
        <taxon>Chironomidae</taxon>
        <taxon>Clunio</taxon>
    </lineage>
</organism>
<keyword evidence="1" id="KW-0732">Signal</keyword>
<dbReference type="STRING" id="568069.A0A1J1HZL0"/>
<dbReference type="SMART" id="SM01361">
    <property type="entry name" value="A2M_recep"/>
    <property type="match status" value="1"/>
</dbReference>
<dbReference type="AlphaFoldDB" id="A0A1J1HZL0"/>
<accession>A0A1J1HZL0</accession>
<dbReference type="InterPro" id="IPR011626">
    <property type="entry name" value="Alpha-macroglobulin_TED"/>
</dbReference>
<dbReference type="SUPFAM" id="SSF48239">
    <property type="entry name" value="Terpenoid cyclases/Protein prenyltransferases"/>
    <property type="match status" value="1"/>
</dbReference>
<evidence type="ECO:0000256" key="2">
    <source>
        <dbReference type="ARBA" id="ARBA00022966"/>
    </source>
</evidence>
<dbReference type="InterPro" id="IPR036595">
    <property type="entry name" value="A-macroglobulin_rcpt-bd_sf"/>
</dbReference>
<dbReference type="OrthoDB" id="7762461at2759"/>
<gene>
    <name evidence="6" type="primary">similar to CD109 antigen</name>
    <name evidence="6" type="ORF">CLUMA_CG006931</name>
</gene>
<dbReference type="PANTHER" id="PTHR11412:SF136">
    <property type="entry name" value="CD109 ANTIGEN"/>
    <property type="match status" value="1"/>
</dbReference>
<feature type="non-terminal residue" evidence="6">
    <location>
        <position position="638"/>
    </location>
</feature>
<dbReference type="InterPro" id="IPR047565">
    <property type="entry name" value="Alpha-macroglob_thiol-ester_cl"/>
</dbReference>
<evidence type="ECO:0000256" key="1">
    <source>
        <dbReference type="ARBA" id="ARBA00022729"/>
    </source>
</evidence>
<dbReference type="EMBL" id="CVRI01000037">
    <property type="protein sequence ID" value="CRK93395.1"/>
    <property type="molecule type" value="Genomic_DNA"/>
</dbReference>
<dbReference type="Proteomes" id="UP000183832">
    <property type="component" value="Unassembled WGS sequence"/>
</dbReference>
<dbReference type="PROSITE" id="PS00477">
    <property type="entry name" value="ALPHA_2_MACROGLOBULIN"/>
    <property type="match status" value="1"/>
</dbReference>
<dbReference type="Gene3D" id="2.60.40.690">
    <property type="entry name" value="Alpha-macroglobulin, receptor-binding domain"/>
    <property type="match status" value="1"/>
</dbReference>
<protein>
    <submittedName>
        <fullName evidence="6">CLUMA_CG006931, isoform A</fullName>
    </submittedName>
</protein>
<feature type="compositionally biased region" description="Polar residues" evidence="4">
    <location>
        <begin position="580"/>
        <end position="604"/>
    </location>
</feature>
<evidence type="ECO:0000256" key="3">
    <source>
        <dbReference type="ARBA" id="ARBA00023157"/>
    </source>
</evidence>
<evidence type="ECO:0000313" key="6">
    <source>
        <dbReference type="EMBL" id="CRK93395.1"/>
    </source>
</evidence>
<dbReference type="InterPro" id="IPR008930">
    <property type="entry name" value="Terpenoid_cyclase/PrenylTrfase"/>
</dbReference>
<feature type="region of interest" description="Disordered" evidence="4">
    <location>
        <begin position="580"/>
        <end position="638"/>
    </location>
</feature>
<keyword evidence="2" id="KW-0882">Thioester bond</keyword>
<dbReference type="Gene3D" id="1.50.10.20">
    <property type="match status" value="1"/>
</dbReference>
<dbReference type="InterPro" id="IPR019742">
    <property type="entry name" value="MacrogloblnA2_CS"/>
</dbReference>
<keyword evidence="7" id="KW-1185">Reference proteome</keyword>
<keyword evidence="3" id="KW-1015">Disulfide bond</keyword>
<sequence>MTCSAPTDGIDDSIRVSASVSGDVLGPALKNLKNLIRMPHGCGEQVMITFVPNLLINEYLTVTNQMTPELLGVIKGYLENAYQKMLSFRHTDGSFSAFGKKDTFGSTWLTAYVAKYFRAAQSVIDIDELVIAEALEFLKSKQNKGGSFREDGIVLHENLQSETSGGVAFTAFVALGIQDNLELYPEYKDNVDNAVNYIMENCQTCDLYSLALATYLLHRTDNHNKGIFIEKLMANKTKQSEYIYWKNQPPTKETSSIDIEITSYALLTINLISELYDDGFKILHWLVSQQNFKGGFISTQDTVVALQAITKFASKFSTEEANLSVDIQPEFGENVHAAINQNNRLTTQTYFLDKKVRMINVVTKGKGYAVVQLSCNYHQEDCYVNQGFNLSMSFGNDSCDNKLIFNVCASYSSNEPYSNMIVVKIDFPSGFIFDFDTKLANEIQKLEETAGGSSVNVYMNSLSVNNTCFNLTALRMMQVYNEATSNIEILDFYDTNKRAAIFYKTPSNLPKCYDRSETALPPVEKFTTMETLLTTPTTPITSTSYIPSLPSVPSSSPNFNDYYDLSDESRASPLYSEDNSFAYSSNSDEELSNPTYESKFSSELSEAESSDNEISSENEPGGDYSVPIYGPIDEVSSV</sequence>
<dbReference type="InterPro" id="IPR009048">
    <property type="entry name" value="A-macroglobulin_rcpt-bd"/>
</dbReference>
<evidence type="ECO:0000259" key="5">
    <source>
        <dbReference type="SMART" id="SM01361"/>
    </source>
</evidence>
<evidence type="ECO:0000256" key="4">
    <source>
        <dbReference type="SAM" id="MobiDB-lite"/>
    </source>
</evidence>